<protein>
    <recommendedName>
        <fullName evidence="1">Mutator-like transposase domain-containing protein</fullName>
    </recommendedName>
</protein>
<dbReference type="AlphaFoldDB" id="A0A6J8D132"/>
<proteinExistence type="predicted"/>
<accession>A0A6J8D132</accession>
<reference evidence="2 3" key="1">
    <citation type="submission" date="2020-06" db="EMBL/GenBank/DDBJ databases">
        <authorList>
            <person name="Li R."/>
            <person name="Bekaert M."/>
        </authorList>
    </citation>
    <scope>NUCLEOTIDE SEQUENCE [LARGE SCALE GENOMIC DNA]</scope>
    <source>
        <strain evidence="3">wild</strain>
    </source>
</reference>
<sequence>MPPISKAPQSIVQMPPISKAPGSIVTMPPISAPRSIVTMPPISQVTRIYCNNAIHLEHQNLLQTGDDQLSVSVDAGWQKRGSGKAYDSLSEHCSMIGKYTCKITNYKVRSRSCRMCSSASSRNETAEDHDCKKNWDGSAKAMEQDMTVEMVSECNEKGFKTGTVIGDDDSTTMYCSKTETSCRC</sequence>
<dbReference type="OrthoDB" id="6152639at2759"/>
<dbReference type="Proteomes" id="UP000507470">
    <property type="component" value="Unassembled WGS sequence"/>
</dbReference>
<keyword evidence="3" id="KW-1185">Reference proteome</keyword>
<dbReference type="Pfam" id="PF20700">
    <property type="entry name" value="Mutator"/>
    <property type="match status" value="1"/>
</dbReference>
<name>A0A6J8D132_MYTCO</name>
<feature type="domain" description="Mutator-like transposase" evidence="1">
    <location>
        <begin position="54"/>
        <end position="173"/>
    </location>
</feature>
<evidence type="ECO:0000313" key="3">
    <source>
        <dbReference type="Proteomes" id="UP000507470"/>
    </source>
</evidence>
<dbReference type="InterPro" id="IPR049012">
    <property type="entry name" value="Mutator_transp_dom"/>
</dbReference>
<evidence type="ECO:0000259" key="1">
    <source>
        <dbReference type="Pfam" id="PF20700"/>
    </source>
</evidence>
<evidence type="ECO:0000313" key="2">
    <source>
        <dbReference type="EMBL" id="CAC5400870.1"/>
    </source>
</evidence>
<organism evidence="2 3">
    <name type="scientific">Mytilus coruscus</name>
    <name type="common">Sea mussel</name>
    <dbReference type="NCBI Taxonomy" id="42192"/>
    <lineage>
        <taxon>Eukaryota</taxon>
        <taxon>Metazoa</taxon>
        <taxon>Spiralia</taxon>
        <taxon>Lophotrochozoa</taxon>
        <taxon>Mollusca</taxon>
        <taxon>Bivalvia</taxon>
        <taxon>Autobranchia</taxon>
        <taxon>Pteriomorphia</taxon>
        <taxon>Mytilida</taxon>
        <taxon>Mytiloidea</taxon>
        <taxon>Mytilidae</taxon>
        <taxon>Mytilinae</taxon>
        <taxon>Mytilus</taxon>
    </lineage>
</organism>
<dbReference type="EMBL" id="CACVKT020006327">
    <property type="protein sequence ID" value="CAC5400870.1"/>
    <property type="molecule type" value="Genomic_DNA"/>
</dbReference>
<gene>
    <name evidence="2" type="ORF">MCOR_35018</name>
</gene>